<organism evidence="1 2">
    <name type="scientific">Triticum turgidum subsp. durum</name>
    <name type="common">Durum wheat</name>
    <name type="synonym">Triticum durum</name>
    <dbReference type="NCBI Taxonomy" id="4567"/>
    <lineage>
        <taxon>Eukaryota</taxon>
        <taxon>Viridiplantae</taxon>
        <taxon>Streptophyta</taxon>
        <taxon>Embryophyta</taxon>
        <taxon>Tracheophyta</taxon>
        <taxon>Spermatophyta</taxon>
        <taxon>Magnoliopsida</taxon>
        <taxon>Liliopsida</taxon>
        <taxon>Poales</taxon>
        <taxon>Poaceae</taxon>
        <taxon>BOP clade</taxon>
        <taxon>Pooideae</taxon>
        <taxon>Triticodae</taxon>
        <taxon>Triticeae</taxon>
        <taxon>Triticinae</taxon>
        <taxon>Triticum</taxon>
    </lineage>
</organism>
<dbReference type="Proteomes" id="UP000324705">
    <property type="component" value="Chromosome 7A"/>
</dbReference>
<dbReference type="PANTHER" id="PTHR31264">
    <property type="entry name" value="OS07G0554500 PROTEIN-RELATED"/>
    <property type="match status" value="1"/>
</dbReference>
<dbReference type="AlphaFoldDB" id="A0A9R0ZPN8"/>
<keyword evidence="2" id="KW-1185">Reference proteome</keyword>
<name>A0A9R0ZPN8_TRITD</name>
<dbReference type="EMBL" id="LT934123">
    <property type="protein sequence ID" value="VAI80951.1"/>
    <property type="molecule type" value="Genomic_DNA"/>
</dbReference>
<accession>A0A9R0ZPN8</accession>
<dbReference type="Gramene" id="TRITD7Av1G265470.1">
    <property type="protein sequence ID" value="TRITD7Av1G265470.1"/>
    <property type="gene ID" value="TRITD7Av1G265470"/>
</dbReference>
<evidence type="ECO:0000313" key="1">
    <source>
        <dbReference type="EMBL" id="VAI80951.1"/>
    </source>
</evidence>
<dbReference type="OMA" id="YQGESAM"/>
<reference evidence="1 2" key="1">
    <citation type="submission" date="2017-09" db="EMBL/GenBank/DDBJ databases">
        <authorList>
            <consortium name="International Durum Wheat Genome Sequencing Consortium (IDWGSC)"/>
            <person name="Milanesi L."/>
        </authorList>
    </citation>
    <scope>NUCLEOTIDE SEQUENCE [LARGE SCALE GENOMIC DNA]</scope>
    <source>
        <strain evidence="2">cv. Svevo</strain>
    </source>
</reference>
<sequence>MVYRCHLFIASPGAGKNEAAAATEEAARAFIVVMIAHCETGVAAFVFSSSTRQWRVAASKGWSDLFPYQGESAMMSSMHPKFVGRHYAYGCFYLESTMNKKLLVFDTRRMEFSIVDVPHETSNMFGLAIVEAGEDMIGMFDIHNDLRYYIRGNKGESSSQWKIKKTISLPSDYPYYIQDSTGRYLLLRKIGPLQSIRSSPEMLEVGYVSMDVKTLQLERVCGVSFGFSLASARIYTSFPPSLLSAPTI</sequence>
<proteinExistence type="predicted"/>
<dbReference type="PANTHER" id="PTHR31264:SF16">
    <property type="entry name" value="F-BOX DOMAIN-CONTAINING PROTEIN"/>
    <property type="match status" value="1"/>
</dbReference>
<protein>
    <submittedName>
        <fullName evidence="1">Uncharacterized protein</fullName>
    </submittedName>
</protein>
<gene>
    <name evidence="1" type="ORF">TRITD_7Av1G265470</name>
</gene>
<evidence type="ECO:0000313" key="2">
    <source>
        <dbReference type="Proteomes" id="UP000324705"/>
    </source>
</evidence>